<accession>B7JNX9</accession>
<dbReference type="AlphaFoldDB" id="B7JNX9"/>
<sequence length="116" mass="13230">MRIYILVRDDIVVAYSEDIYLDGSIEMYIEEIPNDLIDGYYKLINGEIVIDEILKEEILNSQKPPVLDEPKPNEVDVLKQQNAFLTKQVAELNLSNKVLAQQQASLLKILAEKGIL</sequence>
<dbReference type="HOGENOM" id="CLU_2091791_0_0_9"/>
<evidence type="ECO:0000313" key="2">
    <source>
        <dbReference type="Proteomes" id="UP000001363"/>
    </source>
</evidence>
<dbReference type="KEGG" id="bcu:BCAH820_4369"/>
<dbReference type="Proteomes" id="UP000001363">
    <property type="component" value="Chromosome"/>
</dbReference>
<reference evidence="1 2" key="1">
    <citation type="submission" date="2008-10" db="EMBL/GenBank/DDBJ databases">
        <title>Genome sequence of Bacillus cereus AH820.</title>
        <authorList>
            <person name="Dodson R.J."/>
            <person name="Durkin A.S."/>
            <person name="Rosovitz M.J."/>
            <person name="Rasko D.A."/>
            <person name="Hoffmaster A."/>
            <person name="Ravel J."/>
            <person name="Sutton G."/>
        </authorList>
    </citation>
    <scope>NUCLEOTIDE SEQUENCE [LARGE SCALE GENOMIC DNA]</scope>
    <source>
        <strain evidence="1 2">AH820</strain>
    </source>
</reference>
<dbReference type="EMBL" id="CP001283">
    <property type="protein sequence ID" value="ACK91843.1"/>
    <property type="molecule type" value="Genomic_DNA"/>
</dbReference>
<organism evidence="1 2">
    <name type="scientific">Bacillus cereus (strain AH820)</name>
    <dbReference type="NCBI Taxonomy" id="405535"/>
    <lineage>
        <taxon>Bacteria</taxon>
        <taxon>Bacillati</taxon>
        <taxon>Bacillota</taxon>
        <taxon>Bacilli</taxon>
        <taxon>Bacillales</taxon>
        <taxon>Bacillaceae</taxon>
        <taxon>Bacillus</taxon>
        <taxon>Bacillus cereus group</taxon>
    </lineage>
</organism>
<name>B7JNX9_BACC0</name>
<gene>
    <name evidence="1" type="ordered locus">BCAH820_4369</name>
</gene>
<proteinExistence type="predicted"/>
<protein>
    <submittedName>
        <fullName evidence="1">Uncharacterized protein</fullName>
    </submittedName>
</protein>
<evidence type="ECO:0000313" key="1">
    <source>
        <dbReference type="EMBL" id="ACK91843.1"/>
    </source>
</evidence>
<dbReference type="RefSeq" id="WP_001223909.1">
    <property type="nucleotide sequence ID" value="NC_011773.1"/>
</dbReference>